<dbReference type="InterPro" id="IPR035899">
    <property type="entry name" value="DBL_dom_sf"/>
</dbReference>
<feature type="compositionally biased region" description="Basic and acidic residues" evidence="1">
    <location>
        <begin position="13"/>
        <end position="23"/>
    </location>
</feature>
<keyword evidence="3" id="KW-1185">Reference proteome</keyword>
<feature type="region of interest" description="Disordered" evidence="1">
    <location>
        <begin position="13"/>
        <end position="103"/>
    </location>
</feature>
<evidence type="ECO:0000256" key="1">
    <source>
        <dbReference type="SAM" id="MobiDB-lite"/>
    </source>
</evidence>
<feature type="region of interest" description="Disordered" evidence="1">
    <location>
        <begin position="352"/>
        <end position="371"/>
    </location>
</feature>
<dbReference type="EMBL" id="KV722332">
    <property type="protein sequence ID" value="OCH96198.1"/>
    <property type="molecule type" value="Genomic_DNA"/>
</dbReference>
<feature type="region of interest" description="Disordered" evidence="1">
    <location>
        <begin position="304"/>
        <end position="324"/>
    </location>
</feature>
<name>A0A8E2DV51_9APHY</name>
<dbReference type="SUPFAM" id="SSF48065">
    <property type="entry name" value="DBL homology domain (DH-domain)"/>
    <property type="match status" value="1"/>
</dbReference>
<sequence>MADVDDEVLVQELDRLRREDVARARVRARPRSMASHSQNGHSAIREQRRSLLGGPESPRSSDSHSRSAHFGLGSDSDSEDDADETIEEEDGEEDEDDGAPVDPADEEAWKTARRALLCCRELVRTERSYQTRLRQLLASQSTRPLAPLLHAYVPALLAASEALLGRLVDDPSAWGVSTAFIGCEEELEAALVAWSGVVGEFFTGADGVREREREKRGRKVARKLTSMESPPKGDGASRSKSVSVAPLRLRARSKSVMDMTPAKDESTEAQRASMFETRGSGMFTAALGTGLPFGLAPAQQQQRGFGHHATKSSTHVGGKSAGGTLSRTLSAWKRKSMPSSLSNLPGLLAALSSANSPPTSPVDKTAPETSGWDKKLTMRDLAIQPTQRVMRYVLQYRGMHLLEHTPTTSPSRGLVERALDSAIRIAQKCDRAQGNSAFLRRT</sequence>
<evidence type="ECO:0000313" key="2">
    <source>
        <dbReference type="EMBL" id="OCH96198.1"/>
    </source>
</evidence>
<dbReference type="Proteomes" id="UP000250043">
    <property type="component" value="Unassembled WGS sequence"/>
</dbReference>
<evidence type="ECO:0000313" key="3">
    <source>
        <dbReference type="Proteomes" id="UP000250043"/>
    </source>
</evidence>
<dbReference type="OrthoDB" id="660555at2759"/>
<dbReference type="Gene3D" id="1.20.900.10">
    <property type="entry name" value="Dbl homology (DH) domain"/>
    <property type="match status" value="1"/>
</dbReference>
<dbReference type="AlphaFoldDB" id="A0A8E2DV51"/>
<protein>
    <recommendedName>
        <fullName evidence="4">DH domain-containing protein</fullName>
    </recommendedName>
</protein>
<proteinExistence type="predicted"/>
<gene>
    <name evidence="2" type="ORF">OBBRIDRAFT_369213</name>
</gene>
<evidence type="ECO:0008006" key="4">
    <source>
        <dbReference type="Google" id="ProtNLM"/>
    </source>
</evidence>
<accession>A0A8E2DV51</accession>
<reference evidence="2 3" key="1">
    <citation type="submission" date="2016-07" db="EMBL/GenBank/DDBJ databases">
        <title>Draft genome of the white-rot fungus Obba rivulosa 3A-2.</title>
        <authorList>
            <consortium name="DOE Joint Genome Institute"/>
            <person name="Miettinen O."/>
            <person name="Riley R."/>
            <person name="Acob R."/>
            <person name="Barry K."/>
            <person name="Cullen D."/>
            <person name="De Vries R."/>
            <person name="Hainaut M."/>
            <person name="Hatakka A."/>
            <person name="Henrissat B."/>
            <person name="Hilden K."/>
            <person name="Kuo R."/>
            <person name="Labutti K."/>
            <person name="Lipzen A."/>
            <person name="Makela M.R."/>
            <person name="Sandor L."/>
            <person name="Spatafora J.W."/>
            <person name="Grigoriev I.V."/>
            <person name="Hibbett D.S."/>
        </authorList>
    </citation>
    <scope>NUCLEOTIDE SEQUENCE [LARGE SCALE GENOMIC DNA]</scope>
    <source>
        <strain evidence="2 3">3A-2</strain>
    </source>
</reference>
<organism evidence="2 3">
    <name type="scientific">Obba rivulosa</name>
    <dbReference type="NCBI Taxonomy" id="1052685"/>
    <lineage>
        <taxon>Eukaryota</taxon>
        <taxon>Fungi</taxon>
        <taxon>Dikarya</taxon>
        <taxon>Basidiomycota</taxon>
        <taxon>Agaricomycotina</taxon>
        <taxon>Agaricomycetes</taxon>
        <taxon>Polyporales</taxon>
        <taxon>Gelatoporiaceae</taxon>
        <taxon>Obba</taxon>
    </lineage>
</organism>
<feature type="compositionally biased region" description="Acidic residues" evidence="1">
    <location>
        <begin position="76"/>
        <end position="103"/>
    </location>
</feature>
<feature type="region of interest" description="Disordered" evidence="1">
    <location>
        <begin position="208"/>
        <end position="244"/>
    </location>
</feature>